<gene>
    <name evidence="2" type="ORF">DCAF_LOCUS9029</name>
</gene>
<reference evidence="2 3" key="1">
    <citation type="submission" date="2024-01" db="EMBL/GenBank/DDBJ databases">
        <authorList>
            <person name="Waweru B."/>
        </authorList>
    </citation>
    <scope>NUCLEOTIDE SEQUENCE [LARGE SCALE GENOMIC DNA]</scope>
</reference>
<keyword evidence="3" id="KW-1185">Reference proteome</keyword>
<proteinExistence type="predicted"/>
<dbReference type="Proteomes" id="UP001314170">
    <property type="component" value="Unassembled WGS sequence"/>
</dbReference>
<feature type="region of interest" description="Disordered" evidence="1">
    <location>
        <begin position="1"/>
        <end position="41"/>
    </location>
</feature>
<protein>
    <submittedName>
        <fullName evidence="2">Uncharacterized protein</fullName>
    </submittedName>
</protein>
<name>A0AAV1RCH6_9ROSI</name>
<sequence length="84" mass="9276">MMSQRAGRMVGGWLGEQHVGPNRAGKNKTVKPESPRFGSGSLRITINGEIKEKAGKIELMQNLPDDMIVKILSRLPDKKESAFL</sequence>
<organism evidence="2 3">
    <name type="scientific">Dovyalis caffra</name>
    <dbReference type="NCBI Taxonomy" id="77055"/>
    <lineage>
        <taxon>Eukaryota</taxon>
        <taxon>Viridiplantae</taxon>
        <taxon>Streptophyta</taxon>
        <taxon>Embryophyta</taxon>
        <taxon>Tracheophyta</taxon>
        <taxon>Spermatophyta</taxon>
        <taxon>Magnoliopsida</taxon>
        <taxon>eudicotyledons</taxon>
        <taxon>Gunneridae</taxon>
        <taxon>Pentapetalae</taxon>
        <taxon>rosids</taxon>
        <taxon>fabids</taxon>
        <taxon>Malpighiales</taxon>
        <taxon>Salicaceae</taxon>
        <taxon>Flacourtieae</taxon>
        <taxon>Dovyalis</taxon>
    </lineage>
</organism>
<accession>A0AAV1RCH6</accession>
<evidence type="ECO:0000313" key="2">
    <source>
        <dbReference type="EMBL" id="CAK7332533.1"/>
    </source>
</evidence>
<evidence type="ECO:0000313" key="3">
    <source>
        <dbReference type="Proteomes" id="UP001314170"/>
    </source>
</evidence>
<comment type="caution">
    <text evidence="2">The sequence shown here is derived from an EMBL/GenBank/DDBJ whole genome shotgun (WGS) entry which is preliminary data.</text>
</comment>
<evidence type="ECO:0000256" key="1">
    <source>
        <dbReference type="SAM" id="MobiDB-lite"/>
    </source>
</evidence>
<dbReference type="EMBL" id="CAWUPB010000913">
    <property type="protein sequence ID" value="CAK7332533.1"/>
    <property type="molecule type" value="Genomic_DNA"/>
</dbReference>
<dbReference type="AlphaFoldDB" id="A0AAV1RCH6"/>